<dbReference type="AlphaFoldDB" id="A0A6L5Z505"/>
<comment type="caution">
    <text evidence="3">The sequence shown here is derived from an EMBL/GenBank/DDBJ whole genome shotgun (WGS) entry which is preliminary data.</text>
</comment>
<feature type="transmembrane region" description="Helical" evidence="1">
    <location>
        <begin position="70"/>
        <end position="91"/>
    </location>
</feature>
<keyword evidence="1" id="KW-0812">Transmembrane</keyword>
<feature type="domain" description="YetF-like N-terminal transmembrane" evidence="2">
    <location>
        <begin position="23"/>
        <end position="88"/>
    </location>
</feature>
<name>A0A6L5Z505_9RHOB</name>
<evidence type="ECO:0000313" key="4">
    <source>
        <dbReference type="Proteomes" id="UP000474957"/>
    </source>
</evidence>
<dbReference type="Proteomes" id="UP000474957">
    <property type="component" value="Unassembled WGS sequence"/>
</dbReference>
<sequence length="150" mass="16565">MADVDIWFNSWARLQSIAVGSVFFFVFIVALMRLSGKRTTGQMNNFDWIITVAIGSLASSGILLKNVSIADAALAMVLLAALQSATTWLALRSPRFAGLVKPHPRILAEDGRYLREALRAERVTEAEVRAKLRAHGMTRLSEANFFGCRP</sequence>
<evidence type="ECO:0000313" key="3">
    <source>
        <dbReference type="EMBL" id="MSU91651.1"/>
    </source>
</evidence>
<dbReference type="InterPro" id="IPR048454">
    <property type="entry name" value="YetF_N"/>
</dbReference>
<keyword evidence="4" id="KW-1185">Reference proteome</keyword>
<keyword evidence="1" id="KW-1133">Transmembrane helix</keyword>
<feature type="transmembrane region" description="Helical" evidence="1">
    <location>
        <begin position="46"/>
        <end position="64"/>
    </location>
</feature>
<keyword evidence="1" id="KW-0472">Membrane</keyword>
<dbReference type="RefSeq" id="WP_154449031.1">
    <property type="nucleotide sequence ID" value="NZ_WIND01000023.1"/>
</dbReference>
<dbReference type="Gene3D" id="3.30.240.20">
    <property type="entry name" value="bsu07140 like domains"/>
    <property type="match status" value="1"/>
</dbReference>
<dbReference type="PANTHER" id="PTHR34582">
    <property type="entry name" value="UPF0702 TRANSMEMBRANE PROTEIN YCAP"/>
    <property type="match status" value="1"/>
</dbReference>
<reference evidence="3 4" key="1">
    <citation type="submission" date="2019-10" db="EMBL/GenBank/DDBJ databases">
        <title>Cognatihalovulum marinum gen. nov. sp. nov., a new member of the family Rhodobacteraceae isolated from deep seawater of the Northwest Indian Ocean.</title>
        <authorList>
            <person name="Ruan C."/>
            <person name="Wang J."/>
            <person name="Zheng X."/>
            <person name="Song L."/>
            <person name="Zhu Y."/>
            <person name="Huang Y."/>
            <person name="Lu Z."/>
            <person name="Du W."/>
            <person name="Huang L."/>
            <person name="Dai X."/>
        </authorList>
    </citation>
    <scope>NUCLEOTIDE SEQUENCE [LARGE SCALE GENOMIC DNA]</scope>
    <source>
        <strain evidence="3 4">2CG4</strain>
    </source>
</reference>
<protein>
    <submittedName>
        <fullName evidence="3">DUF421 domain-containing protein</fullName>
    </submittedName>
</protein>
<dbReference type="EMBL" id="WIND01000023">
    <property type="protein sequence ID" value="MSU91651.1"/>
    <property type="molecule type" value="Genomic_DNA"/>
</dbReference>
<evidence type="ECO:0000256" key="1">
    <source>
        <dbReference type="SAM" id="Phobius"/>
    </source>
</evidence>
<proteinExistence type="predicted"/>
<feature type="transmembrane region" description="Helical" evidence="1">
    <location>
        <begin position="12"/>
        <end position="34"/>
    </location>
</feature>
<accession>A0A6L5Z505</accession>
<dbReference type="InterPro" id="IPR023090">
    <property type="entry name" value="UPF0702_alpha/beta_dom_sf"/>
</dbReference>
<evidence type="ECO:0000259" key="2">
    <source>
        <dbReference type="Pfam" id="PF20730"/>
    </source>
</evidence>
<gene>
    <name evidence="3" type="ORF">GE300_18895</name>
</gene>
<dbReference type="PANTHER" id="PTHR34582:SF6">
    <property type="entry name" value="UPF0702 TRANSMEMBRANE PROTEIN YCAP"/>
    <property type="match status" value="1"/>
</dbReference>
<organism evidence="3 4">
    <name type="scientific">Halovulum marinum</name>
    <dbReference type="NCBI Taxonomy" id="2662447"/>
    <lineage>
        <taxon>Bacteria</taxon>
        <taxon>Pseudomonadati</taxon>
        <taxon>Pseudomonadota</taxon>
        <taxon>Alphaproteobacteria</taxon>
        <taxon>Rhodobacterales</taxon>
        <taxon>Paracoccaceae</taxon>
        <taxon>Halovulum</taxon>
    </lineage>
</organism>
<dbReference type="Pfam" id="PF20730">
    <property type="entry name" value="YetF_N"/>
    <property type="match status" value="1"/>
</dbReference>